<dbReference type="AlphaFoldDB" id="A0AAE1NGJ4"/>
<evidence type="ECO:0000313" key="2">
    <source>
        <dbReference type="Proteomes" id="UP001292094"/>
    </source>
</evidence>
<dbReference type="EMBL" id="JAWZYT010006170">
    <property type="protein sequence ID" value="KAK4288704.1"/>
    <property type="molecule type" value="Genomic_DNA"/>
</dbReference>
<name>A0AAE1NGJ4_9EUCA</name>
<gene>
    <name evidence="1" type="ORF">Pmani_038280</name>
</gene>
<keyword evidence="2" id="KW-1185">Reference proteome</keyword>
<reference evidence="1" key="1">
    <citation type="submission" date="2023-11" db="EMBL/GenBank/DDBJ databases">
        <title>Genome assemblies of two species of porcelain crab, Petrolisthes cinctipes and Petrolisthes manimaculis (Anomura: Porcellanidae).</title>
        <authorList>
            <person name="Angst P."/>
        </authorList>
    </citation>
    <scope>NUCLEOTIDE SEQUENCE</scope>
    <source>
        <strain evidence="1">PB745_02</strain>
        <tissue evidence="1">Gill</tissue>
    </source>
</reference>
<organism evidence="1 2">
    <name type="scientific">Petrolisthes manimaculis</name>
    <dbReference type="NCBI Taxonomy" id="1843537"/>
    <lineage>
        <taxon>Eukaryota</taxon>
        <taxon>Metazoa</taxon>
        <taxon>Ecdysozoa</taxon>
        <taxon>Arthropoda</taxon>
        <taxon>Crustacea</taxon>
        <taxon>Multicrustacea</taxon>
        <taxon>Malacostraca</taxon>
        <taxon>Eumalacostraca</taxon>
        <taxon>Eucarida</taxon>
        <taxon>Decapoda</taxon>
        <taxon>Pleocyemata</taxon>
        <taxon>Anomura</taxon>
        <taxon>Galatheoidea</taxon>
        <taxon>Porcellanidae</taxon>
        <taxon>Petrolisthes</taxon>
    </lineage>
</organism>
<evidence type="ECO:0000313" key="1">
    <source>
        <dbReference type="EMBL" id="KAK4288704.1"/>
    </source>
</evidence>
<proteinExistence type="predicted"/>
<accession>A0AAE1NGJ4</accession>
<dbReference type="Proteomes" id="UP001292094">
    <property type="component" value="Unassembled WGS sequence"/>
</dbReference>
<comment type="caution">
    <text evidence="1">The sequence shown here is derived from an EMBL/GenBank/DDBJ whole genome shotgun (WGS) entry which is preliminary data.</text>
</comment>
<protein>
    <submittedName>
        <fullName evidence="1">Uncharacterized protein</fullName>
    </submittedName>
</protein>
<sequence>MRAEELSDRLAGFSSPPDAILITTSILPLRRNDQHLSGFLRWKSLLDKSSSDHSRLECVGRHPATSTREMKTYVISSLLRTILTRKKLYTD</sequence>